<dbReference type="Gene3D" id="3.90.550.40">
    <property type="match status" value="1"/>
</dbReference>
<dbReference type="CDD" id="cd03801">
    <property type="entry name" value="GT4_PimA-like"/>
    <property type="match status" value="1"/>
</dbReference>
<organism evidence="2">
    <name type="scientific">uncultured Caudovirales phage</name>
    <dbReference type="NCBI Taxonomy" id="2100421"/>
    <lineage>
        <taxon>Viruses</taxon>
        <taxon>Duplodnaviria</taxon>
        <taxon>Heunggongvirae</taxon>
        <taxon>Uroviricota</taxon>
        <taxon>Caudoviricetes</taxon>
        <taxon>Peduoviridae</taxon>
        <taxon>Maltschvirus</taxon>
        <taxon>Maltschvirus maltsch</taxon>
    </lineage>
</organism>
<dbReference type="Gene3D" id="3.90.550.10">
    <property type="entry name" value="Spore Coat Polysaccharide Biosynthesis Protein SpsA, Chain A"/>
    <property type="match status" value="1"/>
</dbReference>
<dbReference type="Pfam" id="PF13692">
    <property type="entry name" value="Glyco_trans_1_4"/>
    <property type="match status" value="1"/>
</dbReference>
<name>A0A6J7WU55_9CAUD</name>
<gene>
    <name evidence="2" type="ORF">UFOVP245_112</name>
</gene>
<dbReference type="SUPFAM" id="SSF53756">
    <property type="entry name" value="UDP-Glycosyltransferase/glycogen phosphorylase"/>
    <property type="match status" value="1"/>
</dbReference>
<accession>A0A6J7WU55</accession>
<dbReference type="SUPFAM" id="SSF53448">
    <property type="entry name" value="Nucleotide-diphospho-sugar transferases"/>
    <property type="match status" value="2"/>
</dbReference>
<dbReference type="InterPro" id="IPR001173">
    <property type="entry name" value="Glyco_trans_2-like"/>
</dbReference>
<evidence type="ECO:0000313" key="2">
    <source>
        <dbReference type="EMBL" id="CAB5221267.1"/>
    </source>
</evidence>
<dbReference type="Pfam" id="PF00535">
    <property type="entry name" value="Glycos_transf_2"/>
    <property type="match status" value="1"/>
</dbReference>
<proteinExistence type="predicted"/>
<dbReference type="InterPro" id="IPR050834">
    <property type="entry name" value="Glycosyltransf_2"/>
</dbReference>
<evidence type="ECO:0000259" key="1">
    <source>
        <dbReference type="Pfam" id="PF00535"/>
    </source>
</evidence>
<dbReference type="Gene3D" id="3.40.50.2000">
    <property type="entry name" value="Glycogen Phosphorylase B"/>
    <property type="match status" value="1"/>
</dbReference>
<feature type="domain" description="Glycosyltransferase 2-like" evidence="1">
    <location>
        <begin position="452"/>
        <end position="620"/>
    </location>
</feature>
<sequence>MNIPSICFLDLIGLVYDGDTLKNRGLGGSESATILMARELAAIGFPVTVFNTCNVDGCKPGVYDGVTYRPIKTITSEDKFDIAIALRTVQPFVPDNLFAEFDAQPPGGHGADELKCELFKPIRDNAKLKILWMHDTFCRGDQHIEDLVINGHINKIFTLSDFHTSYITTCDHGKRRNFEVLKRHVFMTRNGIDRHIEEVDISQKDPNLFVFNASISKGMMPLIDGIWPVIRAHIPQARLKIIGGYYQFRKGAPLDAQGESVSRLITEQKYKDLGIEFTGIITQKEIAGIMAKASMFLFPGSFPETFGISTLEALNYNTPLVASRFGALEETALEQACYLLDYAIEPNSLFPNINVQDQIRKFIDVTLKAHGDRYLHQQKQYYCNVIKDISTWDTVALQWKQFFFKNLGLYLSADEYRKVSYINNKVHKIFGRRFSNPVEWTHYKRSSEAKITIVSPFYNSESYLERLINSVATQDYDNYSIYLVDDRSTDNSVRVAKAAIDLLPDNIKDKFHLSSNMENLGAVFNQVNLIRALPDRDIIMLLDGDDALMPDNNILNFYNNLFADDKTEYAYGSCWSLADSIPLIAQPYPDAVKKSKQYRNHKFNWNMPYPHLRVFKKKLINSVDDSVFKDENGNWFKAGGDNATFYNIIEQADPDKVVAVQEINYLYNDMNPLNDYKVHGELQNQTAAKIMGKEIPSPNPKPSYKIVEVDPRTIVNPIKQGMSALNRVKKKILIAIPTARNIEATTFKSIYDLEVPDGYETTFQFFFGYQVDQVRNLIADWVVNGKYDYLFSVDSDISFAPDTLKKFIEHDVDAVSGVYRQRNADVQIIELFDSNDQGGFTHIPYERIKGKGLVEVGAMGFGCALIKHKVFADIGYPQFQYHSAINHANTFSEDLDFCRKAKNKGFRIYADTSVICDHHGAYTFKVQ</sequence>
<reference evidence="2" key="1">
    <citation type="submission" date="2020-05" db="EMBL/GenBank/DDBJ databases">
        <authorList>
            <person name="Chiriac C."/>
            <person name="Salcher M."/>
            <person name="Ghai R."/>
            <person name="Kavagutti S V."/>
        </authorList>
    </citation>
    <scope>NUCLEOTIDE SEQUENCE</scope>
</reference>
<dbReference type="EMBL" id="LR798287">
    <property type="protein sequence ID" value="CAB5221267.1"/>
    <property type="molecule type" value="Genomic_DNA"/>
</dbReference>
<protein>
    <submittedName>
        <fullName evidence="2">Glyco_tranf_GTA_type domain containing protein</fullName>
    </submittedName>
</protein>
<dbReference type="InterPro" id="IPR029044">
    <property type="entry name" value="Nucleotide-diphossugar_trans"/>
</dbReference>
<dbReference type="PANTHER" id="PTHR43685:SF2">
    <property type="entry name" value="GLYCOSYLTRANSFERASE 2-LIKE DOMAIN-CONTAINING PROTEIN"/>
    <property type="match status" value="1"/>
</dbReference>
<dbReference type="CDD" id="cd00761">
    <property type="entry name" value="Glyco_tranf_GTA_type"/>
    <property type="match status" value="1"/>
</dbReference>
<dbReference type="PANTHER" id="PTHR43685">
    <property type="entry name" value="GLYCOSYLTRANSFERASE"/>
    <property type="match status" value="1"/>
</dbReference>